<dbReference type="InterPro" id="IPR000851">
    <property type="entry name" value="Ribosomal_uS5"/>
</dbReference>
<evidence type="ECO:0000256" key="4">
    <source>
        <dbReference type="ARBA" id="ARBA00022884"/>
    </source>
</evidence>
<dbReference type="PANTHER" id="PTHR48277">
    <property type="entry name" value="MITOCHONDRIAL RIBOSOMAL PROTEIN S5"/>
    <property type="match status" value="1"/>
</dbReference>
<keyword evidence="3" id="KW-0699">rRNA-binding</keyword>
<dbReference type="GO" id="GO:0006412">
    <property type="term" value="P:translation"/>
    <property type="evidence" value="ECO:0007669"/>
    <property type="project" value="InterPro"/>
</dbReference>
<dbReference type="PANTHER" id="PTHR48277:SF1">
    <property type="entry name" value="MITOCHONDRIAL RIBOSOMAL PROTEIN S5"/>
    <property type="match status" value="1"/>
</dbReference>
<evidence type="ECO:0000256" key="7">
    <source>
        <dbReference type="ARBA" id="ARBA00025844"/>
    </source>
</evidence>
<evidence type="ECO:0000313" key="13">
    <source>
        <dbReference type="Proteomes" id="UP001174909"/>
    </source>
</evidence>
<evidence type="ECO:0000256" key="6">
    <source>
        <dbReference type="ARBA" id="ARBA00023274"/>
    </source>
</evidence>
<comment type="similarity">
    <text evidence="2 10">Belongs to the universal ribosomal protein uS5 family.</text>
</comment>
<evidence type="ECO:0000313" key="12">
    <source>
        <dbReference type="EMBL" id="CAI8046364.1"/>
    </source>
</evidence>
<dbReference type="Pfam" id="PF03719">
    <property type="entry name" value="Ribosomal_S5_C"/>
    <property type="match status" value="1"/>
</dbReference>
<feature type="domain" description="S5 DRBM" evidence="11">
    <location>
        <begin position="18"/>
        <end position="81"/>
    </location>
</feature>
<gene>
    <name evidence="12" type="ORF">GBAR_LOCUS25640</name>
</gene>
<comment type="caution">
    <text evidence="12">The sequence shown here is derived from an EMBL/GenBank/DDBJ whole genome shotgun (WGS) entry which is preliminary data.</text>
</comment>
<dbReference type="Pfam" id="PF00333">
    <property type="entry name" value="Ribosomal_S5"/>
    <property type="match status" value="1"/>
</dbReference>
<evidence type="ECO:0000256" key="1">
    <source>
        <dbReference type="ARBA" id="ARBA00002524"/>
    </source>
</evidence>
<dbReference type="InterPro" id="IPR014721">
    <property type="entry name" value="Ribsml_uS5_D2-typ_fold_subgr"/>
</dbReference>
<evidence type="ECO:0000256" key="5">
    <source>
        <dbReference type="ARBA" id="ARBA00022980"/>
    </source>
</evidence>
<keyword evidence="6 9" id="KW-0687">Ribonucleoprotein</keyword>
<reference evidence="12" key="1">
    <citation type="submission" date="2023-03" db="EMBL/GenBank/DDBJ databases">
        <authorList>
            <person name="Steffen K."/>
            <person name="Cardenas P."/>
        </authorList>
    </citation>
    <scope>NUCLEOTIDE SEQUENCE</scope>
</reference>
<dbReference type="Proteomes" id="UP001174909">
    <property type="component" value="Unassembled WGS sequence"/>
</dbReference>
<proteinExistence type="inferred from homology"/>
<keyword evidence="4" id="KW-0694">RNA-binding</keyword>
<dbReference type="GO" id="GO:0005737">
    <property type="term" value="C:cytoplasm"/>
    <property type="evidence" value="ECO:0007669"/>
    <property type="project" value="UniProtKB-ARBA"/>
</dbReference>
<organism evidence="12 13">
    <name type="scientific">Geodia barretti</name>
    <name type="common">Barrett's horny sponge</name>
    <dbReference type="NCBI Taxonomy" id="519541"/>
    <lineage>
        <taxon>Eukaryota</taxon>
        <taxon>Metazoa</taxon>
        <taxon>Porifera</taxon>
        <taxon>Demospongiae</taxon>
        <taxon>Heteroscleromorpha</taxon>
        <taxon>Tetractinellida</taxon>
        <taxon>Astrophorina</taxon>
        <taxon>Geodiidae</taxon>
        <taxon>Geodia</taxon>
    </lineage>
</organism>
<comment type="function">
    <text evidence="1">With S4 and S12 plays an important role in translational accuracy.</text>
</comment>
<sequence>MVALRAKGHPGKTTPADSRNVLSSLDVLQKVVKGGRRLRFNALVVVGDGQGTVGAGLGKALVIPDAVRKGNAVARREMVTIPLNGSTIPQQITVKKGATIVLIKPAREGTGVIAAGAMRAILELGGVKDVVGKSLGSRNPINIVYATMEALRQLKDPATELAKRGLRPAPVAAAVAAEGAASSTAEGT</sequence>
<evidence type="ECO:0000256" key="2">
    <source>
        <dbReference type="ARBA" id="ARBA00008945"/>
    </source>
</evidence>
<dbReference type="GO" id="GO:0019843">
    <property type="term" value="F:rRNA binding"/>
    <property type="evidence" value="ECO:0007669"/>
    <property type="project" value="UniProtKB-KW"/>
</dbReference>
<evidence type="ECO:0000256" key="8">
    <source>
        <dbReference type="ARBA" id="ARBA00035156"/>
    </source>
</evidence>
<name>A0AA35TE81_GEOBA</name>
<dbReference type="Gene3D" id="3.30.160.20">
    <property type="match status" value="1"/>
</dbReference>
<dbReference type="EMBL" id="CASHTH010003559">
    <property type="protein sequence ID" value="CAI8046364.1"/>
    <property type="molecule type" value="Genomic_DNA"/>
</dbReference>
<dbReference type="PROSITE" id="PS50881">
    <property type="entry name" value="S5_DSRBD"/>
    <property type="match status" value="1"/>
</dbReference>
<dbReference type="SUPFAM" id="SSF54211">
    <property type="entry name" value="Ribosomal protein S5 domain 2-like"/>
    <property type="match status" value="1"/>
</dbReference>
<dbReference type="GO" id="GO:0015935">
    <property type="term" value="C:small ribosomal subunit"/>
    <property type="evidence" value="ECO:0007669"/>
    <property type="project" value="InterPro"/>
</dbReference>
<keyword evidence="13" id="KW-1185">Reference proteome</keyword>
<dbReference type="FunFam" id="3.30.230.10:FF:000002">
    <property type="entry name" value="30S ribosomal protein S5"/>
    <property type="match status" value="1"/>
</dbReference>
<protein>
    <recommendedName>
        <fullName evidence="8">Small ribosomal subunit protein uS5c</fullName>
    </recommendedName>
</protein>
<dbReference type="InterPro" id="IPR013810">
    <property type="entry name" value="Ribosomal_uS5_N"/>
</dbReference>
<evidence type="ECO:0000256" key="9">
    <source>
        <dbReference type="PROSITE-ProRule" id="PRU00268"/>
    </source>
</evidence>
<dbReference type="InterPro" id="IPR005712">
    <property type="entry name" value="Ribosomal_uS5_bac-type"/>
</dbReference>
<dbReference type="InterPro" id="IPR020568">
    <property type="entry name" value="Ribosomal_Su5_D2-typ_SF"/>
</dbReference>
<dbReference type="SUPFAM" id="SSF54768">
    <property type="entry name" value="dsRNA-binding domain-like"/>
    <property type="match status" value="1"/>
</dbReference>
<keyword evidence="5 9" id="KW-0689">Ribosomal protein</keyword>
<evidence type="ECO:0000256" key="3">
    <source>
        <dbReference type="ARBA" id="ARBA00022730"/>
    </source>
</evidence>
<dbReference type="InterPro" id="IPR005324">
    <property type="entry name" value="Ribosomal_uS5_C"/>
</dbReference>
<evidence type="ECO:0000259" key="11">
    <source>
        <dbReference type="PROSITE" id="PS50881"/>
    </source>
</evidence>
<comment type="subunit">
    <text evidence="7">Part of the 30S ribosomal subunit. Contacts protein S4.</text>
</comment>
<dbReference type="Gene3D" id="3.30.230.10">
    <property type="match status" value="1"/>
</dbReference>
<dbReference type="AlphaFoldDB" id="A0AA35TE81"/>
<evidence type="ECO:0000256" key="10">
    <source>
        <dbReference type="RuleBase" id="RU003823"/>
    </source>
</evidence>
<dbReference type="GO" id="GO:0003735">
    <property type="term" value="F:structural constituent of ribosome"/>
    <property type="evidence" value="ECO:0007669"/>
    <property type="project" value="UniProtKB-UniRule"/>
</dbReference>
<dbReference type="NCBIfam" id="TIGR01021">
    <property type="entry name" value="rpsE_bact"/>
    <property type="match status" value="1"/>
</dbReference>
<accession>A0AA35TE81</accession>